<evidence type="ECO:0000256" key="3">
    <source>
        <dbReference type="ARBA" id="ARBA00022654"/>
    </source>
</evidence>
<dbReference type="AlphaFoldDB" id="I7Z912"/>
<reference evidence="10 11" key="1">
    <citation type="journal article" date="2012" name="J. Bacteriol.">
        <title>Genome Sequence of n-Alkane-Degrading Hydrocarboniphaga effusa Strain AP103T (ATCC BAA-332T).</title>
        <authorList>
            <person name="Chang H.K."/>
            <person name="Zylstra G.J."/>
            <person name="Chae J.C."/>
        </authorList>
    </citation>
    <scope>NUCLEOTIDE SEQUENCE [LARGE SCALE GENOMIC DNA]</scope>
    <source>
        <strain evidence="10 11">AP103</strain>
    </source>
</reference>
<dbReference type="RefSeq" id="WP_007187527.1">
    <property type="nucleotide sequence ID" value="NZ_AKGD01000004.1"/>
</dbReference>
<evidence type="ECO:0000256" key="5">
    <source>
        <dbReference type="ARBA" id="ARBA00022691"/>
    </source>
</evidence>
<dbReference type="PANTHER" id="PTHR39322">
    <property type="entry name" value="ACYL-HOMOSERINE-LACTONE SYNTHASE"/>
    <property type="match status" value="1"/>
</dbReference>
<dbReference type="GO" id="GO:0061579">
    <property type="term" value="F:N-acyl homoserine lactone synthase activity"/>
    <property type="evidence" value="ECO:0007669"/>
    <property type="project" value="UniProtKB-UniRule"/>
</dbReference>
<dbReference type="OrthoDB" id="6023281at2"/>
<evidence type="ECO:0000313" key="10">
    <source>
        <dbReference type="EMBL" id="EIT68157.1"/>
    </source>
</evidence>
<keyword evidence="4 9" id="KW-0808">Transferase</keyword>
<keyword evidence="6 8" id="KW-0071">Autoinducer synthesis</keyword>
<dbReference type="InterPro" id="IPR018311">
    <property type="entry name" value="Autoind_synth_CS"/>
</dbReference>
<dbReference type="PROSITE" id="PS00949">
    <property type="entry name" value="AUTOINDUCER_SYNTH_1"/>
    <property type="match status" value="1"/>
</dbReference>
<dbReference type="Gene3D" id="3.40.630.30">
    <property type="match status" value="1"/>
</dbReference>
<evidence type="ECO:0000256" key="8">
    <source>
        <dbReference type="PROSITE-ProRule" id="PRU00533"/>
    </source>
</evidence>
<comment type="similarity">
    <text evidence="8 9">Belongs to the autoinducer synthase family.</text>
</comment>
<keyword evidence="11" id="KW-1185">Reference proteome</keyword>
<evidence type="ECO:0000256" key="1">
    <source>
        <dbReference type="ARBA" id="ARBA00012340"/>
    </source>
</evidence>
<keyword evidence="3 8" id="KW-0673">Quorum sensing</keyword>
<proteinExistence type="inferred from homology"/>
<gene>
    <name evidence="10" type="ORF">WQQ_45920</name>
</gene>
<evidence type="ECO:0000256" key="9">
    <source>
        <dbReference type="RuleBase" id="RU361135"/>
    </source>
</evidence>
<dbReference type="Proteomes" id="UP000003704">
    <property type="component" value="Unassembled WGS sequence"/>
</dbReference>
<dbReference type="STRING" id="1172194.WQQ_45920"/>
<dbReference type="GO" id="GO:0007165">
    <property type="term" value="P:signal transduction"/>
    <property type="evidence" value="ECO:0007669"/>
    <property type="project" value="TreeGrafter"/>
</dbReference>
<evidence type="ECO:0000256" key="4">
    <source>
        <dbReference type="ARBA" id="ARBA00022679"/>
    </source>
</evidence>
<organism evidence="10 11">
    <name type="scientific">Hydrocarboniphaga effusa AP103</name>
    <dbReference type="NCBI Taxonomy" id="1172194"/>
    <lineage>
        <taxon>Bacteria</taxon>
        <taxon>Pseudomonadati</taxon>
        <taxon>Pseudomonadota</taxon>
        <taxon>Gammaproteobacteria</taxon>
        <taxon>Nevskiales</taxon>
        <taxon>Nevskiaceae</taxon>
        <taxon>Hydrocarboniphaga</taxon>
    </lineage>
</organism>
<protein>
    <recommendedName>
        <fullName evidence="2 9">Acyl-homoserine-lactone synthase</fullName>
        <ecNumber evidence="1 9">2.3.1.184</ecNumber>
    </recommendedName>
    <alternativeName>
        <fullName evidence="9">Autoinducer synthesis protein</fullName>
    </alternativeName>
</protein>
<comment type="catalytic activity">
    <reaction evidence="7 9">
        <text>a fatty acyl-[ACP] + S-adenosyl-L-methionine = an N-acyl-L-homoserine lactone + S-methyl-5'-thioadenosine + holo-[ACP] + H(+)</text>
        <dbReference type="Rhea" id="RHEA:10096"/>
        <dbReference type="Rhea" id="RHEA-COMP:9685"/>
        <dbReference type="Rhea" id="RHEA-COMP:14125"/>
        <dbReference type="ChEBI" id="CHEBI:15378"/>
        <dbReference type="ChEBI" id="CHEBI:17509"/>
        <dbReference type="ChEBI" id="CHEBI:55474"/>
        <dbReference type="ChEBI" id="CHEBI:59789"/>
        <dbReference type="ChEBI" id="CHEBI:64479"/>
        <dbReference type="ChEBI" id="CHEBI:138651"/>
        <dbReference type="EC" id="2.3.1.184"/>
    </reaction>
</comment>
<dbReference type="EMBL" id="AKGD01000004">
    <property type="protein sequence ID" value="EIT68157.1"/>
    <property type="molecule type" value="Genomic_DNA"/>
</dbReference>
<name>I7Z912_9GAMM</name>
<evidence type="ECO:0000313" key="11">
    <source>
        <dbReference type="Proteomes" id="UP000003704"/>
    </source>
</evidence>
<dbReference type="PROSITE" id="PS51187">
    <property type="entry name" value="AUTOINDUCER_SYNTH_2"/>
    <property type="match status" value="1"/>
</dbReference>
<dbReference type="InterPro" id="IPR001690">
    <property type="entry name" value="Autoind_synthase"/>
</dbReference>
<evidence type="ECO:0000256" key="2">
    <source>
        <dbReference type="ARBA" id="ARBA00018768"/>
    </source>
</evidence>
<evidence type="ECO:0000256" key="6">
    <source>
        <dbReference type="ARBA" id="ARBA00022929"/>
    </source>
</evidence>
<dbReference type="InterPro" id="IPR016181">
    <property type="entry name" value="Acyl_CoA_acyltransferase"/>
</dbReference>
<dbReference type="SUPFAM" id="SSF55729">
    <property type="entry name" value="Acyl-CoA N-acyltransferases (Nat)"/>
    <property type="match status" value="1"/>
</dbReference>
<dbReference type="PRINTS" id="PR01549">
    <property type="entry name" value="AUTOINDCRSYN"/>
</dbReference>
<dbReference type="GO" id="GO:0009372">
    <property type="term" value="P:quorum sensing"/>
    <property type="evidence" value="ECO:0007669"/>
    <property type="project" value="UniProtKB-UniRule"/>
</dbReference>
<dbReference type="EC" id="2.3.1.184" evidence="1 9"/>
<sequence>MSQVITGSLQDPQFAQSHAQSMFRMRYRVFHERLQWEVKCSDGMESDQFDDHYSLYVVIADEDGKAQGSWRLRPTTLPYMMADVPAFEPLLHGHRAPRARRIWEISRFAVDAEEERSAFGLNRVARALVEASTQLAVDNGIDQYVIVVSVAIERLLKNLGLVLHRYGPAVRIGKVTTVACRIEVDAHTRHVILGHPMPTPIEDLKVAA</sequence>
<evidence type="ECO:0000256" key="7">
    <source>
        <dbReference type="ARBA" id="ARBA00048576"/>
    </source>
</evidence>
<dbReference type="Pfam" id="PF00765">
    <property type="entry name" value="Autoind_synth"/>
    <property type="match status" value="1"/>
</dbReference>
<keyword evidence="5 9" id="KW-0949">S-adenosyl-L-methionine</keyword>
<dbReference type="PANTHER" id="PTHR39322:SF1">
    <property type="entry name" value="ISOVALERYL-HOMOSERINE LACTONE SYNTHASE"/>
    <property type="match status" value="1"/>
</dbReference>
<comment type="caution">
    <text evidence="10">The sequence shown here is derived from an EMBL/GenBank/DDBJ whole genome shotgun (WGS) entry which is preliminary data.</text>
</comment>
<accession>I7Z912</accession>